<sequence>MEQLRFCNIFIFFYKYYTPCIVCVQSHLRAHRVVPVVPAAPLPAEAPPTVARRQHRGADPGPRPLLQCLLGLHAPGTLPEIINATTGKLESGQPSLLCKQSMFARWHYLVRRLQPVPQEPDLDLAGDLSAADRPADAAGAPHAPPAPLELVLFMERPGPPAARALVVDHVAAPHELGVDQPWRQSTVTPCAALSRAVPPNPALSPSCTSHPQTYRATRHCTMFTSLRDWSGVDIRSGAI</sequence>
<dbReference type="AlphaFoldDB" id="A0A922MT69"/>
<reference evidence="1" key="1">
    <citation type="journal article" date="2021" name="G3 (Bethesda)">
        <title>Genome and transcriptome analysis of the beet armyworm Spodoptera exigua reveals targets for pest control. .</title>
        <authorList>
            <person name="Simon S."/>
            <person name="Breeschoten T."/>
            <person name="Jansen H.J."/>
            <person name="Dirks R.P."/>
            <person name="Schranz M.E."/>
            <person name="Ros V.I.D."/>
        </authorList>
    </citation>
    <scope>NUCLEOTIDE SEQUENCE</scope>
    <source>
        <strain evidence="1">TB_SE_WUR_2020</strain>
    </source>
</reference>
<evidence type="ECO:0000313" key="2">
    <source>
        <dbReference type="Proteomes" id="UP000814243"/>
    </source>
</evidence>
<organism evidence="1 2">
    <name type="scientific">Spodoptera exigua</name>
    <name type="common">Beet armyworm</name>
    <name type="synonym">Noctua fulgens</name>
    <dbReference type="NCBI Taxonomy" id="7107"/>
    <lineage>
        <taxon>Eukaryota</taxon>
        <taxon>Metazoa</taxon>
        <taxon>Ecdysozoa</taxon>
        <taxon>Arthropoda</taxon>
        <taxon>Hexapoda</taxon>
        <taxon>Insecta</taxon>
        <taxon>Pterygota</taxon>
        <taxon>Neoptera</taxon>
        <taxon>Endopterygota</taxon>
        <taxon>Lepidoptera</taxon>
        <taxon>Glossata</taxon>
        <taxon>Ditrysia</taxon>
        <taxon>Noctuoidea</taxon>
        <taxon>Noctuidae</taxon>
        <taxon>Amphipyrinae</taxon>
        <taxon>Spodoptera</taxon>
    </lineage>
</organism>
<proteinExistence type="predicted"/>
<accession>A0A922MT69</accession>
<evidence type="ECO:0000313" key="1">
    <source>
        <dbReference type="EMBL" id="KAH9642254.1"/>
    </source>
</evidence>
<gene>
    <name evidence="1" type="ORF">HF086_000501</name>
</gene>
<comment type="caution">
    <text evidence="1">The sequence shown here is derived from an EMBL/GenBank/DDBJ whole genome shotgun (WGS) entry which is preliminary data.</text>
</comment>
<dbReference type="EMBL" id="JACEFF010000195">
    <property type="protein sequence ID" value="KAH9642254.1"/>
    <property type="molecule type" value="Genomic_DNA"/>
</dbReference>
<dbReference type="Proteomes" id="UP000814243">
    <property type="component" value="Unassembled WGS sequence"/>
</dbReference>
<protein>
    <submittedName>
        <fullName evidence="1">Uncharacterized protein</fullName>
    </submittedName>
</protein>
<name>A0A922MT69_SPOEX</name>